<feature type="region of interest" description="Disordered" evidence="6">
    <location>
        <begin position="68"/>
        <end position="234"/>
    </location>
</feature>
<feature type="region of interest" description="Disordered" evidence="6">
    <location>
        <begin position="1"/>
        <end position="46"/>
    </location>
</feature>
<keyword evidence="4" id="KW-0493">Microtubule</keyword>
<evidence type="ECO:0000256" key="5">
    <source>
        <dbReference type="ARBA" id="ARBA00023212"/>
    </source>
</evidence>
<accession>A0AAD4P4W6</accession>
<evidence type="ECO:0000256" key="2">
    <source>
        <dbReference type="ARBA" id="ARBA00005885"/>
    </source>
</evidence>
<protein>
    <submittedName>
        <fullName evidence="8">TPX2 protein for protein family</fullName>
    </submittedName>
</protein>
<feature type="compositionally biased region" description="Basic residues" evidence="6">
    <location>
        <begin position="315"/>
        <end position="324"/>
    </location>
</feature>
<dbReference type="AlphaFoldDB" id="A0AAD4P4W6"/>
<keyword evidence="5" id="KW-0206">Cytoskeleton</keyword>
<feature type="region of interest" description="Disordered" evidence="6">
    <location>
        <begin position="290"/>
        <end position="411"/>
    </location>
</feature>
<feature type="compositionally biased region" description="Basic and acidic residues" evidence="6">
    <location>
        <begin position="375"/>
        <end position="387"/>
    </location>
</feature>
<feature type="compositionally biased region" description="Basic and acidic residues" evidence="6">
    <location>
        <begin position="82"/>
        <end position="93"/>
    </location>
</feature>
<feature type="compositionally biased region" description="Polar residues" evidence="6">
    <location>
        <begin position="131"/>
        <end position="165"/>
    </location>
</feature>
<evidence type="ECO:0000256" key="1">
    <source>
        <dbReference type="ARBA" id="ARBA00004245"/>
    </source>
</evidence>
<dbReference type="EMBL" id="SDAM02000167">
    <property type="protein sequence ID" value="KAH6826331.1"/>
    <property type="molecule type" value="Genomic_DNA"/>
</dbReference>
<sequence>MEGMDTESFVTVSGSGGGFENGVPQRLPVSPRVNGTPNESREVEGLGENLEDAVKLNDGEAFSSVHGIAEEPALPPKCHSISKPEELEVKETGGSKNLKPLKIGKASSPRRAAATVPGKSKVGKEGIRPSVASNGSVASESSQRRTSGVRTKSKSFNENLGSGQDSSKEQHGLPDATSSSTNGEQAEELMEKTKLKALTKSTSDKTEEISQSSSSPTAGDARPRRSGTLPTYGFSFKCDERAEKRREFYSKLEEKIQAKEAEKNNVQAKSKESQDAEIKMLRKTLGFKAMPMPSFYQEPPPPKVELKKIPTTRAKSPKLGRKKTSPTAESKENGEPGARPARLSLDEKLSQNSVAKAPHHDHVKKPLRKSLPKLPSEDTKLSDEKRRPASLRKTASKETGDSLVASDTQKHEAETAAALVSNQSSMDEGTTLVQEAIAV</sequence>
<feature type="region of interest" description="Disordered" evidence="6">
    <location>
        <begin position="258"/>
        <end position="277"/>
    </location>
</feature>
<dbReference type="InterPro" id="IPR044833">
    <property type="entry name" value="WDL5/6"/>
</dbReference>
<dbReference type="PANTHER" id="PTHR31358:SF29">
    <property type="entry name" value="PROTEIN WVD2-LIKE 5-RELATED"/>
    <property type="match status" value="1"/>
</dbReference>
<feature type="domain" description="TPX2 C-terminal" evidence="7">
    <location>
        <begin position="234"/>
        <end position="309"/>
    </location>
</feature>
<reference evidence="8 9" key="1">
    <citation type="journal article" date="2021" name="Nat. Commun.">
        <title>Incipient diploidization of the medicinal plant Perilla within 10,000 years.</title>
        <authorList>
            <person name="Zhang Y."/>
            <person name="Shen Q."/>
            <person name="Leng L."/>
            <person name="Zhang D."/>
            <person name="Chen S."/>
            <person name="Shi Y."/>
            <person name="Ning Z."/>
            <person name="Chen S."/>
        </authorList>
    </citation>
    <scope>NUCLEOTIDE SEQUENCE [LARGE SCALE GENOMIC DNA]</scope>
    <source>
        <strain evidence="9">cv. PC099</strain>
    </source>
</reference>
<gene>
    <name evidence="8" type="ORF">C2S53_017680</name>
</gene>
<dbReference type="InterPro" id="IPR027329">
    <property type="entry name" value="TPX2_C"/>
</dbReference>
<name>A0AAD4P4W6_PERFH</name>
<comment type="similarity">
    <text evidence="2">Belongs to the TPX2 family.</text>
</comment>
<feature type="compositionally biased region" description="Low complexity" evidence="6">
    <location>
        <begin position="1"/>
        <end position="13"/>
    </location>
</feature>
<keyword evidence="9" id="KW-1185">Reference proteome</keyword>
<evidence type="ECO:0000256" key="3">
    <source>
        <dbReference type="ARBA" id="ARBA00022490"/>
    </source>
</evidence>
<comment type="caution">
    <text evidence="8">The sequence shown here is derived from an EMBL/GenBank/DDBJ whole genome shotgun (WGS) entry which is preliminary data.</text>
</comment>
<dbReference type="GO" id="GO:0008017">
    <property type="term" value="F:microtubule binding"/>
    <property type="evidence" value="ECO:0007669"/>
    <property type="project" value="InterPro"/>
</dbReference>
<evidence type="ECO:0000313" key="9">
    <source>
        <dbReference type="Proteomes" id="UP001190926"/>
    </source>
</evidence>
<dbReference type="Pfam" id="PF06886">
    <property type="entry name" value="TPX2"/>
    <property type="match status" value="1"/>
</dbReference>
<evidence type="ECO:0000256" key="6">
    <source>
        <dbReference type="SAM" id="MobiDB-lite"/>
    </source>
</evidence>
<comment type="subcellular location">
    <subcellularLocation>
        <location evidence="1">Cytoplasm</location>
        <location evidence="1">Cytoskeleton</location>
    </subcellularLocation>
</comment>
<dbReference type="PANTHER" id="PTHR31358">
    <property type="entry name" value="PROTEIN WVD2-LIKE 4"/>
    <property type="match status" value="1"/>
</dbReference>
<evidence type="ECO:0000256" key="4">
    <source>
        <dbReference type="ARBA" id="ARBA00022701"/>
    </source>
</evidence>
<organism evidence="8 9">
    <name type="scientific">Perilla frutescens var. hirtella</name>
    <name type="common">Perilla citriodora</name>
    <name type="synonym">Perilla setoyensis</name>
    <dbReference type="NCBI Taxonomy" id="608512"/>
    <lineage>
        <taxon>Eukaryota</taxon>
        <taxon>Viridiplantae</taxon>
        <taxon>Streptophyta</taxon>
        <taxon>Embryophyta</taxon>
        <taxon>Tracheophyta</taxon>
        <taxon>Spermatophyta</taxon>
        <taxon>Magnoliopsida</taxon>
        <taxon>eudicotyledons</taxon>
        <taxon>Gunneridae</taxon>
        <taxon>Pentapetalae</taxon>
        <taxon>asterids</taxon>
        <taxon>lamiids</taxon>
        <taxon>Lamiales</taxon>
        <taxon>Lamiaceae</taxon>
        <taxon>Nepetoideae</taxon>
        <taxon>Elsholtzieae</taxon>
        <taxon>Perilla</taxon>
    </lineage>
</organism>
<dbReference type="Proteomes" id="UP001190926">
    <property type="component" value="Unassembled WGS sequence"/>
</dbReference>
<evidence type="ECO:0000259" key="7">
    <source>
        <dbReference type="Pfam" id="PF06886"/>
    </source>
</evidence>
<feature type="compositionally biased region" description="Basic residues" evidence="6">
    <location>
        <begin position="357"/>
        <end position="371"/>
    </location>
</feature>
<keyword evidence="3" id="KW-0963">Cytoplasm</keyword>
<dbReference type="GO" id="GO:0005874">
    <property type="term" value="C:microtubule"/>
    <property type="evidence" value="ECO:0007669"/>
    <property type="project" value="UniProtKB-KW"/>
</dbReference>
<proteinExistence type="inferred from homology"/>
<evidence type="ECO:0000313" key="8">
    <source>
        <dbReference type="EMBL" id="KAH6826331.1"/>
    </source>
</evidence>